<dbReference type="EMBL" id="PEXI01000060">
    <property type="protein sequence ID" value="PIU24268.1"/>
    <property type="molecule type" value="Genomic_DNA"/>
</dbReference>
<evidence type="ECO:0000259" key="12">
    <source>
        <dbReference type="PROSITE" id="PS50880"/>
    </source>
</evidence>
<evidence type="ECO:0000313" key="14">
    <source>
        <dbReference type="Proteomes" id="UP000229896"/>
    </source>
</evidence>
<evidence type="ECO:0000256" key="5">
    <source>
        <dbReference type="ARBA" id="ARBA00022840"/>
    </source>
</evidence>
<dbReference type="Gene3D" id="3.40.50.670">
    <property type="match status" value="1"/>
</dbReference>
<feature type="binding site" evidence="10">
    <location>
        <position position="487"/>
    </location>
    <ligand>
        <name>Mg(2+)</name>
        <dbReference type="ChEBI" id="CHEBI:18420"/>
        <label>1</label>
        <note>catalytic</note>
    </ligand>
</feature>
<keyword evidence="3 10" id="KW-0479">Metal-binding</keyword>
<organism evidence="13 14">
    <name type="scientific">Candidatus Berkelbacteria bacterium CG08_land_8_20_14_0_20_39_8</name>
    <dbReference type="NCBI Taxonomy" id="1974511"/>
    <lineage>
        <taxon>Bacteria</taxon>
        <taxon>Candidatus Berkelbacteria</taxon>
    </lineage>
</organism>
<feature type="binding site" evidence="10">
    <location>
        <position position="562"/>
    </location>
    <ligand>
        <name>Mg(2+)</name>
        <dbReference type="ChEBI" id="CHEBI:18420"/>
        <label>2</label>
    </ligand>
</feature>
<evidence type="ECO:0000256" key="7">
    <source>
        <dbReference type="ARBA" id="ARBA00023029"/>
    </source>
</evidence>
<dbReference type="InterPro" id="IPR002288">
    <property type="entry name" value="DNA_gyrase_B_C"/>
</dbReference>
<dbReference type="SUPFAM" id="SSF54211">
    <property type="entry name" value="Ribosomal protein S5 domain 2-like"/>
    <property type="match status" value="1"/>
</dbReference>
<dbReference type="PANTHER" id="PTHR45866">
    <property type="entry name" value="DNA GYRASE/TOPOISOMERASE SUBUNIT B"/>
    <property type="match status" value="1"/>
</dbReference>
<keyword evidence="8" id="KW-0238">DNA-binding</keyword>
<evidence type="ECO:0000256" key="11">
    <source>
        <dbReference type="SAM" id="MobiDB-lite"/>
    </source>
</evidence>
<dbReference type="GO" id="GO:0034335">
    <property type="term" value="F:DNA negative supercoiling activity"/>
    <property type="evidence" value="ECO:0007669"/>
    <property type="project" value="UniProtKB-ARBA"/>
</dbReference>
<feature type="domain" description="Toprim" evidence="12">
    <location>
        <begin position="481"/>
        <end position="595"/>
    </location>
</feature>
<dbReference type="Pfam" id="PF00986">
    <property type="entry name" value="DNA_gyraseB_C"/>
    <property type="match status" value="1"/>
</dbReference>
<dbReference type="InterPro" id="IPR013759">
    <property type="entry name" value="Topo_IIA_B_C"/>
</dbReference>
<reference evidence="14" key="1">
    <citation type="submission" date="2017-09" db="EMBL/GenBank/DDBJ databases">
        <title>Depth-based differentiation of microbial function through sediment-hosted aquifers and enrichment of novel symbionts in the deep terrestrial subsurface.</title>
        <authorList>
            <person name="Probst A.J."/>
            <person name="Ladd B."/>
            <person name="Jarett J.K."/>
            <person name="Geller-Mcgrath D.E."/>
            <person name="Sieber C.M.K."/>
            <person name="Emerson J.B."/>
            <person name="Anantharaman K."/>
            <person name="Thomas B.C."/>
            <person name="Malmstrom R."/>
            <person name="Stieglmeier M."/>
            <person name="Klingl A."/>
            <person name="Woyke T."/>
            <person name="Ryan C.M."/>
            <person name="Banfield J.F."/>
        </authorList>
    </citation>
    <scope>NUCLEOTIDE SEQUENCE [LARGE SCALE GENOMIC DNA]</scope>
</reference>
<comment type="cofactor">
    <cofactor evidence="10">
        <name>Mg(2+)</name>
        <dbReference type="ChEBI" id="CHEBI:18420"/>
    </cofactor>
    <cofactor evidence="10">
        <name>Mn(2+)</name>
        <dbReference type="ChEBI" id="CHEBI:29035"/>
    </cofactor>
    <cofactor evidence="10">
        <name>Ca(2+)</name>
        <dbReference type="ChEBI" id="CHEBI:29108"/>
    </cofactor>
    <text evidence="10">Binds two Mg(2+) per subunit. The magnesium ions form salt bridges with both the protein and the DNA. Can also accept other divalent metal cations, such as Mn(2+) or Ca(2+).</text>
</comment>
<feature type="binding site" evidence="10">
    <location>
        <position position="560"/>
    </location>
    <ligand>
        <name>Mg(2+)</name>
        <dbReference type="ChEBI" id="CHEBI:18420"/>
        <label>2</label>
    </ligand>
</feature>
<feature type="site" description="Interaction with DNA" evidence="10">
    <location>
        <position position="515"/>
    </location>
</feature>
<dbReference type="GO" id="GO:0046872">
    <property type="term" value="F:metal ion binding"/>
    <property type="evidence" value="ECO:0007669"/>
    <property type="project" value="UniProtKB-KW"/>
</dbReference>
<keyword evidence="10" id="KW-0963">Cytoplasm</keyword>
<keyword evidence="6 10" id="KW-0460">Magnesium</keyword>
<dbReference type="Pfam" id="PF00204">
    <property type="entry name" value="DNA_gyraseB"/>
    <property type="match status" value="1"/>
</dbReference>
<dbReference type="InterPro" id="IPR000565">
    <property type="entry name" value="Topo_IIA_B"/>
</dbReference>
<dbReference type="CDD" id="cd00822">
    <property type="entry name" value="TopoII_Trans_DNA_gyrase"/>
    <property type="match status" value="1"/>
</dbReference>
<protein>
    <recommendedName>
        <fullName evidence="10">DNA gyrase subunit B</fullName>
        <ecNumber evidence="10">5.6.2.2</ecNumber>
    </recommendedName>
</protein>
<dbReference type="SUPFAM" id="SSF55874">
    <property type="entry name" value="ATPase domain of HSP90 chaperone/DNA topoisomerase II/histidine kinase"/>
    <property type="match status" value="1"/>
</dbReference>
<dbReference type="CDD" id="cd16928">
    <property type="entry name" value="HATPase_GyrB-like"/>
    <property type="match status" value="1"/>
</dbReference>
<dbReference type="FunFam" id="3.30.565.10:FF:000002">
    <property type="entry name" value="DNA gyrase subunit B"/>
    <property type="match status" value="1"/>
</dbReference>
<name>A0A2M6YC57_9BACT</name>
<dbReference type="GO" id="GO:0005737">
    <property type="term" value="C:cytoplasm"/>
    <property type="evidence" value="ECO:0007669"/>
    <property type="project" value="UniProtKB-SubCell"/>
</dbReference>
<dbReference type="EC" id="5.6.2.2" evidence="10"/>
<evidence type="ECO:0000256" key="10">
    <source>
        <dbReference type="HAMAP-Rule" id="MF_01898"/>
    </source>
</evidence>
<dbReference type="InterPro" id="IPR018522">
    <property type="entry name" value="TopoIIA_CS"/>
</dbReference>
<dbReference type="InterPro" id="IPR013760">
    <property type="entry name" value="Topo_IIA-like_dom_sf"/>
</dbReference>
<dbReference type="Proteomes" id="UP000229896">
    <property type="component" value="Unassembled WGS sequence"/>
</dbReference>
<dbReference type="SUPFAM" id="SSF56719">
    <property type="entry name" value="Type II DNA topoisomerase"/>
    <property type="match status" value="1"/>
</dbReference>
<comment type="caution">
    <text evidence="13">The sequence shown here is derived from an EMBL/GenBank/DDBJ whole genome shotgun (WGS) entry which is preliminary data.</text>
</comment>
<evidence type="ECO:0000313" key="13">
    <source>
        <dbReference type="EMBL" id="PIU24268.1"/>
    </source>
</evidence>
<dbReference type="InterPro" id="IPR034160">
    <property type="entry name" value="TOPRIM_GyrB"/>
</dbReference>
<evidence type="ECO:0000256" key="6">
    <source>
        <dbReference type="ARBA" id="ARBA00022842"/>
    </source>
</evidence>
<gene>
    <name evidence="10 13" type="primary">gyrB</name>
    <name evidence="13" type="ORF">COT12_01925</name>
</gene>
<dbReference type="InterPro" id="IPR013506">
    <property type="entry name" value="Topo_IIA_bsu_dom2"/>
</dbReference>
<dbReference type="PROSITE" id="PS00177">
    <property type="entry name" value="TOPOISOMERASE_II"/>
    <property type="match status" value="1"/>
</dbReference>
<dbReference type="Pfam" id="PF01751">
    <property type="entry name" value="Toprim"/>
    <property type="match status" value="1"/>
</dbReference>
<keyword evidence="4 10" id="KW-0547">Nucleotide-binding</keyword>
<dbReference type="FunFam" id="3.40.50.670:FF:000002">
    <property type="entry name" value="DNA gyrase subunit B"/>
    <property type="match status" value="1"/>
</dbReference>
<feature type="site" description="Interaction with DNA" evidence="10">
    <location>
        <position position="512"/>
    </location>
</feature>
<dbReference type="NCBIfam" id="TIGR01059">
    <property type="entry name" value="gyrB"/>
    <property type="match status" value="1"/>
</dbReference>
<comment type="catalytic activity">
    <reaction evidence="1 10">
        <text>ATP-dependent breakage, passage and rejoining of double-stranded DNA.</text>
        <dbReference type="EC" id="5.6.2.2"/>
    </reaction>
</comment>
<proteinExistence type="inferred from homology"/>
<dbReference type="InterPro" id="IPR036890">
    <property type="entry name" value="HATPase_C_sf"/>
</dbReference>
<dbReference type="Pfam" id="PF02518">
    <property type="entry name" value="HATPase_c"/>
    <property type="match status" value="1"/>
</dbReference>
<dbReference type="InterPro" id="IPR001241">
    <property type="entry name" value="Topo_IIA"/>
</dbReference>
<keyword evidence="7 10" id="KW-0799">Topoisomerase</keyword>
<dbReference type="SMART" id="SM00387">
    <property type="entry name" value="HATPase_c"/>
    <property type="match status" value="1"/>
</dbReference>
<dbReference type="FunFam" id="3.30.230.10:FF:000005">
    <property type="entry name" value="DNA gyrase subunit B"/>
    <property type="match status" value="1"/>
</dbReference>
<evidence type="ECO:0000256" key="2">
    <source>
        <dbReference type="ARBA" id="ARBA00010708"/>
    </source>
</evidence>
<dbReference type="Gene3D" id="3.30.230.10">
    <property type="match status" value="1"/>
</dbReference>
<dbReference type="GO" id="GO:0006261">
    <property type="term" value="P:DNA-templated DNA replication"/>
    <property type="evidence" value="ECO:0007669"/>
    <property type="project" value="UniProtKB-UniRule"/>
</dbReference>
<comment type="miscellaneous">
    <text evidence="10">Few gyrases are as efficient as E.coli at forming negative supercoils. Not all organisms have 2 type II topoisomerases; in organisms with a single type II topoisomerase this enzyme also has to decatenate newly replicated chromosomes.</text>
</comment>
<comment type="subcellular location">
    <subcellularLocation>
        <location evidence="10">Cytoplasm</location>
    </subcellularLocation>
</comment>
<dbReference type="GO" id="GO:0005694">
    <property type="term" value="C:chromosome"/>
    <property type="evidence" value="ECO:0007669"/>
    <property type="project" value="InterPro"/>
</dbReference>
<sequence>MPDKLKTSSDYDASKITVLEGLEPVRKRPGMYIGGTGIDGLHHLIWEVLDNAIDEAMGGFCNCIKITLDDGNRVTVEDNGRGIPVDKHKVSGKSALETVMTTLHAGGKFGGDSSYKVSGGLHGVGVSVVNALSIDLTANVYRDSKIYQQKYSQGKVVSDVEIIGESDHTGTIQSFVPDPEIFPICEFNLQTIVSHCRQQAYLTKGVKIIIKDQRTDKAPELIEETKENLQAEEERIDAEKSETNDEQAQSVDNEQKTEIPQHNISKNFPKEYTFYFEGGIASYVRHMNKSKQSINEPPFYVEKEQNDVMVEVALAYTDDFKEHTYTFANNIFTPEGGTHLTGFRSALTRAINDYLKKSGIGVTNGDKKGGIVLTGDDVREGLTSIISVKLSDPQFEGQTKAKLGNPEIRTIVESVTGEALSFYFDEHPNDGRRIIEKCFLSAKARMAARAARDTVLRKGALDGMTLPGKLADCSERDPKKTELYIVEGDSAGGSTKQGRDRSFQAVLPLRGKILNVERARLDRMLSSEEIKALIVALGIGIGDDISYEKLRYSRIIIMTDADVDGAHIRALLLTFFYRNFPGLFDNGNIYIAQPPLYSIPVGKEIHYAYSDAQRDILIAEIRSKNSNANITIQRYKGLGEMNPTQLWDTTMDPAHRILLQVSAPDAEIADEVFTTLMGDEVLPRKRFIQTHARNVKNIDA</sequence>
<keyword evidence="5 10" id="KW-0067">ATP-binding</keyword>
<evidence type="ECO:0000256" key="3">
    <source>
        <dbReference type="ARBA" id="ARBA00022723"/>
    </source>
</evidence>
<dbReference type="PRINTS" id="PR00418">
    <property type="entry name" value="TPI2FAMILY"/>
</dbReference>
<comment type="function">
    <text evidence="10">A type II topoisomerase that negatively supercoils closed circular double-stranded (ds) DNA in an ATP-dependent manner to modulate DNA topology and maintain chromosomes in an underwound state. Negative supercoiling favors strand separation, and DNA replication, transcription, recombination and repair, all of which involve strand separation. Also able to catalyze the interconversion of other topological isomers of dsDNA rings, including catenanes and knotted rings. Type II topoisomerases break and join 2 DNA strands simultaneously in an ATP-dependent manner.</text>
</comment>
<comment type="subunit">
    <text evidence="10">Heterotetramer, composed of two GyrA and two GyrB chains. In the heterotetramer, GyrA contains the active site tyrosine that forms a transient covalent intermediate with DNA, while GyrB binds cofactors and catalyzes ATP hydrolysis.</text>
</comment>
<dbReference type="InterPro" id="IPR006171">
    <property type="entry name" value="TOPRIM_dom"/>
</dbReference>
<dbReference type="AlphaFoldDB" id="A0A2M6YC57"/>
<dbReference type="NCBIfam" id="NF004189">
    <property type="entry name" value="PRK05644.1"/>
    <property type="match status" value="1"/>
</dbReference>
<dbReference type="InterPro" id="IPR020568">
    <property type="entry name" value="Ribosomal_Su5_D2-typ_SF"/>
</dbReference>
<dbReference type="GO" id="GO:0006265">
    <property type="term" value="P:DNA topological change"/>
    <property type="evidence" value="ECO:0007669"/>
    <property type="project" value="UniProtKB-UniRule"/>
</dbReference>
<evidence type="ECO:0000256" key="9">
    <source>
        <dbReference type="ARBA" id="ARBA00023235"/>
    </source>
</evidence>
<feature type="compositionally biased region" description="Basic and acidic residues" evidence="11">
    <location>
        <begin position="227"/>
        <end position="243"/>
    </location>
</feature>
<comment type="similarity">
    <text evidence="2 10">Belongs to the type II topoisomerase GyrB family.</text>
</comment>
<dbReference type="SMART" id="SM00433">
    <property type="entry name" value="TOP2c"/>
    <property type="match status" value="1"/>
</dbReference>
<evidence type="ECO:0000256" key="1">
    <source>
        <dbReference type="ARBA" id="ARBA00000185"/>
    </source>
</evidence>
<evidence type="ECO:0000256" key="4">
    <source>
        <dbReference type="ARBA" id="ARBA00022741"/>
    </source>
</evidence>
<feature type="binding site" evidence="10">
    <location>
        <position position="560"/>
    </location>
    <ligand>
        <name>Mg(2+)</name>
        <dbReference type="ChEBI" id="CHEBI:18420"/>
        <label>1</label>
        <note>catalytic</note>
    </ligand>
</feature>
<evidence type="ECO:0000256" key="8">
    <source>
        <dbReference type="ARBA" id="ARBA00023125"/>
    </source>
</evidence>
<dbReference type="GO" id="GO:0003677">
    <property type="term" value="F:DNA binding"/>
    <property type="evidence" value="ECO:0007669"/>
    <property type="project" value="UniProtKB-KW"/>
</dbReference>
<feature type="region of interest" description="Disordered" evidence="11">
    <location>
        <begin position="227"/>
        <end position="256"/>
    </location>
</feature>
<dbReference type="GO" id="GO:0005524">
    <property type="term" value="F:ATP binding"/>
    <property type="evidence" value="ECO:0007669"/>
    <property type="project" value="UniProtKB-UniRule"/>
</dbReference>
<dbReference type="InterPro" id="IPR014721">
    <property type="entry name" value="Ribsml_uS5_D2-typ_fold_subgr"/>
</dbReference>
<dbReference type="PRINTS" id="PR01159">
    <property type="entry name" value="DNAGYRASEB"/>
</dbReference>
<dbReference type="CDD" id="cd03366">
    <property type="entry name" value="TOPRIM_TopoIIA_GyrB"/>
    <property type="match status" value="1"/>
</dbReference>
<dbReference type="Gene3D" id="3.30.565.10">
    <property type="entry name" value="Histidine kinase-like ATPase, C-terminal domain"/>
    <property type="match status" value="1"/>
</dbReference>
<dbReference type="InterPro" id="IPR011557">
    <property type="entry name" value="GyrB"/>
</dbReference>
<dbReference type="PANTHER" id="PTHR45866:SF1">
    <property type="entry name" value="DNA GYRASE SUBUNIT B, MITOCHONDRIAL"/>
    <property type="match status" value="1"/>
</dbReference>
<dbReference type="InterPro" id="IPR003594">
    <property type="entry name" value="HATPase_dom"/>
</dbReference>
<keyword evidence="9 10" id="KW-0413">Isomerase</keyword>
<dbReference type="HAMAP" id="MF_01898">
    <property type="entry name" value="GyrB"/>
    <property type="match status" value="1"/>
</dbReference>
<dbReference type="PROSITE" id="PS50880">
    <property type="entry name" value="TOPRIM"/>
    <property type="match status" value="1"/>
</dbReference>
<accession>A0A2M6YC57</accession>